<evidence type="ECO:0000256" key="6">
    <source>
        <dbReference type="ARBA" id="ARBA00022741"/>
    </source>
</evidence>
<evidence type="ECO:0000256" key="10">
    <source>
        <dbReference type="RuleBase" id="RU000578"/>
    </source>
</evidence>
<dbReference type="GO" id="GO:0005737">
    <property type="term" value="C:cytoplasm"/>
    <property type="evidence" value="ECO:0007669"/>
    <property type="project" value="UniProtKB-SubCell"/>
</dbReference>
<keyword evidence="9 10" id="KW-0234">DNA repair</keyword>
<dbReference type="GO" id="GO:0006302">
    <property type="term" value="P:double-strand break repair"/>
    <property type="evidence" value="ECO:0007669"/>
    <property type="project" value="TreeGrafter"/>
</dbReference>
<evidence type="ECO:0000256" key="1">
    <source>
        <dbReference type="ARBA" id="ARBA00004496"/>
    </source>
</evidence>
<keyword evidence="13" id="KW-1185">Reference proteome</keyword>
<organism evidence="12 13">
    <name type="scientific">Vreelandella subglaciescola</name>
    <dbReference type="NCBI Taxonomy" id="29571"/>
    <lineage>
        <taxon>Bacteria</taxon>
        <taxon>Pseudomonadati</taxon>
        <taxon>Pseudomonadota</taxon>
        <taxon>Gammaproteobacteria</taxon>
        <taxon>Oceanospirillales</taxon>
        <taxon>Halomonadaceae</taxon>
        <taxon>Vreelandella</taxon>
    </lineage>
</organism>
<evidence type="ECO:0000256" key="7">
    <source>
        <dbReference type="ARBA" id="ARBA00022840"/>
    </source>
</evidence>
<evidence type="ECO:0000256" key="4">
    <source>
        <dbReference type="ARBA" id="ARBA00022490"/>
    </source>
</evidence>
<keyword evidence="5 9" id="KW-0235">DNA replication</keyword>
<keyword evidence="4 9" id="KW-0963">Cytoplasm</keyword>
<evidence type="ECO:0000256" key="8">
    <source>
        <dbReference type="ARBA" id="ARBA00023125"/>
    </source>
</evidence>
<proteinExistence type="inferred from homology"/>
<evidence type="ECO:0000256" key="2">
    <source>
        <dbReference type="ARBA" id="ARBA00008016"/>
    </source>
</evidence>
<sequence length="391" mass="44216">MFLSDIQKRPKMSIEQLSFHGLRNLQPFTLHPGAGINLISGANGSGKTSLLEGIHILGMGRSFRTRQIKNAIQHDAGELTLFGRLAGEHGGSATTLGVRRLRDERELELRLRGERPARLSDMVEALPLQLINPDAFRLLEGSPAGRREFLDWGVFHVKHEFLTGWKRTRRALKHRNALLRRGRIDAKQLDAWEHELATWGEQVDQLRRDWFSAFLPVFEQTLSALLPLEGLSLHYARGWDKKRSLSEVLRAARASDEHMGFTQQGPQRADLRIRVNKKPAIEVLSRGQQKLVVSALKLAQGRFLESTLEPGTAGRHCVYLIDDLPAELDDYHQQRFCELLESMQCQAFITSVEPNALHNRWLPDTPVTMFHVKHKGSGEPGQPGLSRLVEG</sequence>
<evidence type="ECO:0000313" key="12">
    <source>
        <dbReference type="EMBL" id="SHM25360.1"/>
    </source>
</evidence>
<dbReference type="InterPro" id="IPR003395">
    <property type="entry name" value="RecF/RecN/SMC_N"/>
</dbReference>
<protein>
    <recommendedName>
        <fullName evidence="3 9">DNA replication and repair protein RecF</fullName>
    </recommendedName>
</protein>
<dbReference type="Gene3D" id="3.40.50.300">
    <property type="entry name" value="P-loop containing nucleotide triphosphate hydrolases"/>
    <property type="match status" value="1"/>
</dbReference>
<evidence type="ECO:0000256" key="3">
    <source>
        <dbReference type="ARBA" id="ARBA00020170"/>
    </source>
</evidence>
<dbReference type="GO" id="GO:0009432">
    <property type="term" value="P:SOS response"/>
    <property type="evidence" value="ECO:0007669"/>
    <property type="project" value="UniProtKB-UniRule"/>
</dbReference>
<evidence type="ECO:0000259" key="11">
    <source>
        <dbReference type="Pfam" id="PF02463"/>
    </source>
</evidence>
<dbReference type="SUPFAM" id="SSF52540">
    <property type="entry name" value="P-loop containing nucleoside triphosphate hydrolases"/>
    <property type="match status" value="1"/>
</dbReference>
<feature type="domain" description="RecF/RecN/SMC N-terminal" evidence="11">
    <location>
        <begin position="14"/>
        <end position="373"/>
    </location>
</feature>
<evidence type="ECO:0000313" key="13">
    <source>
        <dbReference type="Proteomes" id="UP000190911"/>
    </source>
</evidence>
<accession>A0A1M7HA79</accession>
<dbReference type="Gene3D" id="1.20.1050.90">
    <property type="entry name" value="RecF/RecN/SMC, N-terminal domain"/>
    <property type="match status" value="1"/>
</dbReference>
<keyword evidence="7 9" id="KW-0067">ATP-binding</keyword>
<dbReference type="AlphaFoldDB" id="A0A1M7HA79"/>
<name>A0A1M7HA79_9GAMM</name>
<dbReference type="InterPro" id="IPR027417">
    <property type="entry name" value="P-loop_NTPase"/>
</dbReference>
<dbReference type="GO" id="GO:0006260">
    <property type="term" value="P:DNA replication"/>
    <property type="evidence" value="ECO:0007669"/>
    <property type="project" value="UniProtKB-UniRule"/>
</dbReference>
<dbReference type="Proteomes" id="UP000190911">
    <property type="component" value="Chromosome I"/>
</dbReference>
<comment type="similarity">
    <text evidence="2 9 10">Belongs to the RecF family.</text>
</comment>
<dbReference type="Pfam" id="PF02463">
    <property type="entry name" value="SMC_N"/>
    <property type="match status" value="1"/>
</dbReference>
<keyword evidence="9 10" id="KW-0742">SOS response</keyword>
<feature type="binding site" evidence="9">
    <location>
        <begin position="41"/>
        <end position="48"/>
    </location>
    <ligand>
        <name>ATP</name>
        <dbReference type="ChEBI" id="CHEBI:30616"/>
    </ligand>
</feature>
<dbReference type="GO" id="GO:0005524">
    <property type="term" value="F:ATP binding"/>
    <property type="evidence" value="ECO:0007669"/>
    <property type="project" value="UniProtKB-UniRule"/>
</dbReference>
<dbReference type="GO" id="GO:0003697">
    <property type="term" value="F:single-stranded DNA binding"/>
    <property type="evidence" value="ECO:0007669"/>
    <property type="project" value="UniProtKB-UniRule"/>
</dbReference>
<comment type="function">
    <text evidence="9 10">The RecF protein is involved in DNA metabolism; it is required for DNA replication and normal SOS inducibility. RecF binds preferentially to single-stranded, linear DNA. It also seems to bind ATP.</text>
</comment>
<dbReference type="InParanoid" id="A0A1M7HA79"/>
<dbReference type="FunCoup" id="A0A1M7HA79">
    <property type="interactions" value="214"/>
</dbReference>
<keyword evidence="8 9" id="KW-0238">DNA-binding</keyword>
<comment type="subcellular location">
    <subcellularLocation>
        <location evidence="1 9 10">Cytoplasm</location>
    </subcellularLocation>
</comment>
<dbReference type="PROSITE" id="PS00617">
    <property type="entry name" value="RECF_1"/>
    <property type="match status" value="1"/>
</dbReference>
<dbReference type="PANTHER" id="PTHR32182:SF0">
    <property type="entry name" value="DNA REPLICATION AND REPAIR PROTEIN RECF"/>
    <property type="match status" value="1"/>
</dbReference>
<gene>
    <name evidence="9" type="primary">recF</name>
    <name evidence="12" type="ORF">SAMN05878437_1996</name>
</gene>
<dbReference type="NCBIfam" id="TIGR00611">
    <property type="entry name" value="recf"/>
    <property type="match status" value="1"/>
</dbReference>
<keyword evidence="9 10" id="KW-0227">DNA damage</keyword>
<reference evidence="12 13" key="1">
    <citation type="submission" date="2016-11" db="EMBL/GenBank/DDBJ databases">
        <authorList>
            <person name="Jaros S."/>
            <person name="Januszkiewicz K."/>
            <person name="Wedrychowicz H."/>
        </authorList>
    </citation>
    <scope>NUCLEOTIDE SEQUENCE [LARGE SCALE GENOMIC DNA]</scope>
    <source>
        <strain evidence="12 13">ACAM 12</strain>
    </source>
</reference>
<evidence type="ECO:0000256" key="5">
    <source>
        <dbReference type="ARBA" id="ARBA00022705"/>
    </source>
</evidence>
<dbReference type="HAMAP" id="MF_00365">
    <property type="entry name" value="RecF"/>
    <property type="match status" value="1"/>
</dbReference>
<dbReference type="STRING" id="29571.SAMN05878437_1996"/>
<dbReference type="EMBL" id="LT670847">
    <property type="protein sequence ID" value="SHM25360.1"/>
    <property type="molecule type" value="Genomic_DNA"/>
</dbReference>
<dbReference type="InterPro" id="IPR042174">
    <property type="entry name" value="RecF_2"/>
</dbReference>
<keyword evidence="6 9" id="KW-0547">Nucleotide-binding</keyword>
<dbReference type="PROSITE" id="PS00618">
    <property type="entry name" value="RECF_2"/>
    <property type="match status" value="1"/>
</dbReference>
<dbReference type="GO" id="GO:0000731">
    <property type="term" value="P:DNA synthesis involved in DNA repair"/>
    <property type="evidence" value="ECO:0007669"/>
    <property type="project" value="TreeGrafter"/>
</dbReference>
<dbReference type="PANTHER" id="PTHR32182">
    <property type="entry name" value="DNA REPLICATION AND REPAIR PROTEIN RECF"/>
    <property type="match status" value="1"/>
</dbReference>
<evidence type="ECO:0000256" key="9">
    <source>
        <dbReference type="HAMAP-Rule" id="MF_00365"/>
    </source>
</evidence>
<dbReference type="InterPro" id="IPR018078">
    <property type="entry name" value="DNA-binding_RecF_CS"/>
</dbReference>
<dbReference type="InterPro" id="IPR001238">
    <property type="entry name" value="DNA-binding_RecF"/>
</dbReference>